<protein>
    <submittedName>
        <fullName evidence="2">GNAT family N-acetyltransferase</fullName>
    </submittedName>
</protein>
<dbReference type="Pfam" id="PF13527">
    <property type="entry name" value="Acetyltransf_9"/>
    <property type="match status" value="1"/>
</dbReference>
<accession>A0A6B8RJB7</accession>
<dbReference type="PANTHER" id="PTHR37817">
    <property type="entry name" value="N-ACETYLTRANSFERASE EIS"/>
    <property type="match status" value="1"/>
</dbReference>
<dbReference type="SUPFAM" id="SSF55729">
    <property type="entry name" value="Acyl-CoA N-acyltransferases (Nat)"/>
    <property type="match status" value="1"/>
</dbReference>
<dbReference type="InterPro" id="IPR016181">
    <property type="entry name" value="Acyl_CoA_acyltransferase"/>
</dbReference>
<dbReference type="InterPro" id="IPR000182">
    <property type="entry name" value="GNAT_dom"/>
</dbReference>
<gene>
    <name evidence="2" type="ORF">EHS13_15275</name>
</gene>
<dbReference type="RefSeq" id="WP_155701177.1">
    <property type="nucleotide sequence ID" value="NZ_CP034235.1"/>
</dbReference>
<keyword evidence="2" id="KW-0808">Transferase</keyword>
<sequence>MKQITIRTELIKDYPQVAELHIRAFNEINNRAITAMVALHRQNLLYDPELSLVAEFEGQVVGHVLFYPHDFYVAGELLKGVVLSPLGVSPELQREGIGGQLIAEGHKRALEKGYAFSILLGHPTYYPRFGYQTHMYGTCLTKVDLVDVSDVLLEERQVQLEDITLLREMWQLWFEDNSLAIVPENSLLDWISPNIEIRSVIVIKGGETIGYLRYKKNEPLQPRYFLAASQVGTSDLLGHIRALSLQAGSSSSLMQLPVHPQSMRTKQWIPYASGAEIVPWDAAMLCVLDESCDIIRKYMERVRHKEDSIGSILWSVEFEIL</sequence>
<dbReference type="PROSITE" id="PS51186">
    <property type="entry name" value="GNAT"/>
    <property type="match status" value="1"/>
</dbReference>
<evidence type="ECO:0000259" key="1">
    <source>
        <dbReference type="PROSITE" id="PS51186"/>
    </source>
</evidence>
<proteinExistence type="predicted"/>
<dbReference type="KEGG" id="ppsc:EHS13_15275"/>
<dbReference type="InterPro" id="IPR051554">
    <property type="entry name" value="Acetyltransferase_Eis"/>
</dbReference>
<dbReference type="GO" id="GO:0030649">
    <property type="term" value="P:aminoglycoside antibiotic catabolic process"/>
    <property type="evidence" value="ECO:0007669"/>
    <property type="project" value="TreeGrafter"/>
</dbReference>
<feature type="domain" description="N-acetyltransferase" evidence="1">
    <location>
        <begin position="4"/>
        <end position="155"/>
    </location>
</feature>
<dbReference type="Gene3D" id="3.40.630.30">
    <property type="match status" value="1"/>
</dbReference>
<dbReference type="OrthoDB" id="9797178at2"/>
<dbReference type="EMBL" id="CP034235">
    <property type="protein sequence ID" value="QGQ96139.1"/>
    <property type="molecule type" value="Genomic_DNA"/>
</dbReference>
<organism evidence="2 3">
    <name type="scientific">Paenibacillus psychroresistens</name>
    <dbReference type="NCBI Taxonomy" id="1778678"/>
    <lineage>
        <taxon>Bacteria</taxon>
        <taxon>Bacillati</taxon>
        <taxon>Bacillota</taxon>
        <taxon>Bacilli</taxon>
        <taxon>Bacillales</taxon>
        <taxon>Paenibacillaceae</taxon>
        <taxon>Paenibacillus</taxon>
    </lineage>
</organism>
<name>A0A6B8RJB7_9BACL</name>
<reference evidence="3" key="1">
    <citation type="submission" date="2018-11" db="EMBL/GenBank/DDBJ databases">
        <title>Complete genome sequence of Paenibacillus sp. ML311-T8.</title>
        <authorList>
            <person name="Nam Y.-D."/>
            <person name="Kang J."/>
            <person name="Chung W.-H."/>
            <person name="Park Y.S."/>
        </authorList>
    </citation>
    <scope>NUCLEOTIDE SEQUENCE [LARGE SCALE GENOMIC DNA]</scope>
    <source>
        <strain evidence="3">ML311-T8</strain>
    </source>
</reference>
<dbReference type="AlphaFoldDB" id="A0A6B8RJB7"/>
<dbReference type="GO" id="GO:0034069">
    <property type="term" value="F:aminoglycoside N-acetyltransferase activity"/>
    <property type="evidence" value="ECO:0007669"/>
    <property type="project" value="TreeGrafter"/>
</dbReference>
<dbReference type="CDD" id="cd04301">
    <property type="entry name" value="NAT_SF"/>
    <property type="match status" value="1"/>
</dbReference>
<evidence type="ECO:0000313" key="2">
    <source>
        <dbReference type="EMBL" id="QGQ96139.1"/>
    </source>
</evidence>
<dbReference type="Proteomes" id="UP000426246">
    <property type="component" value="Chromosome"/>
</dbReference>
<keyword evidence="3" id="KW-1185">Reference proteome</keyword>
<dbReference type="PANTHER" id="PTHR37817:SF1">
    <property type="entry name" value="N-ACETYLTRANSFERASE EIS"/>
    <property type="match status" value="1"/>
</dbReference>
<evidence type="ECO:0000313" key="3">
    <source>
        <dbReference type="Proteomes" id="UP000426246"/>
    </source>
</evidence>